<feature type="domain" description="Phorbol-ester/DAG-type" evidence="13">
    <location>
        <begin position="1355"/>
        <end position="1404"/>
    </location>
</feature>
<feature type="region of interest" description="Disordered" evidence="12">
    <location>
        <begin position="2052"/>
        <end position="2083"/>
    </location>
</feature>
<keyword evidence="3" id="KW-0479">Metal-binding</keyword>
<proteinExistence type="inferred from homology"/>
<comment type="similarity">
    <text evidence="10">Belongs to the TRAFAC class myosin-kinesin ATPase superfamily. Myosin family.</text>
</comment>
<dbReference type="GO" id="GO:0005524">
    <property type="term" value="F:ATP binding"/>
    <property type="evidence" value="ECO:0007669"/>
    <property type="project" value="UniProtKB-UniRule"/>
</dbReference>
<feature type="region of interest" description="Disordered" evidence="12">
    <location>
        <begin position="582"/>
        <end position="614"/>
    </location>
</feature>
<name>A0A0D2X1H5_CAPO3</name>
<dbReference type="InterPro" id="IPR027417">
    <property type="entry name" value="P-loop_NTPase"/>
</dbReference>
<dbReference type="InParanoid" id="A0A0D2X1H5"/>
<dbReference type="Gene3D" id="1.20.58.530">
    <property type="match status" value="1"/>
</dbReference>
<feature type="domain" description="Rho-GAP" evidence="14">
    <location>
        <begin position="1759"/>
        <end position="1950"/>
    </location>
</feature>
<dbReference type="SUPFAM" id="SSF57889">
    <property type="entry name" value="Cysteine-rich domain"/>
    <property type="match status" value="2"/>
</dbReference>
<dbReference type="InterPro" id="IPR036961">
    <property type="entry name" value="Kinesin_motor_dom_sf"/>
</dbReference>
<evidence type="ECO:0000259" key="13">
    <source>
        <dbReference type="PROSITE" id="PS50081"/>
    </source>
</evidence>
<dbReference type="GO" id="GO:0051015">
    <property type="term" value="F:actin filament binding"/>
    <property type="evidence" value="ECO:0007669"/>
    <property type="project" value="TreeGrafter"/>
</dbReference>
<feature type="domain" description="Myosin motor" evidence="15">
    <location>
        <begin position="10"/>
        <end position="860"/>
    </location>
</feature>
<dbReference type="InterPro" id="IPR000048">
    <property type="entry name" value="IQ_motif_EF-hand-BS"/>
</dbReference>
<dbReference type="CDD" id="cd01385">
    <property type="entry name" value="MYSc_Myo9"/>
    <property type="match status" value="1"/>
</dbReference>
<evidence type="ECO:0000256" key="8">
    <source>
        <dbReference type="ARBA" id="ARBA00023175"/>
    </source>
</evidence>
<keyword evidence="4 10" id="KW-0547">Nucleotide-binding</keyword>
<dbReference type="PRINTS" id="PR00193">
    <property type="entry name" value="MYOSINHEAVY"/>
</dbReference>
<dbReference type="eggNOG" id="KOG4229">
    <property type="taxonomic scope" value="Eukaryota"/>
</dbReference>
<dbReference type="eggNOG" id="KOG1453">
    <property type="taxonomic scope" value="Eukaryota"/>
</dbReference>
<feature type="compositionally biased region" description="Polar residues" evidence="12">
    <location>
        <begin position="604"/>
        <end position="614"/>
    </location>
</feature>
<evidence type="ECO:0000256" key="10">
    <source>
        <dbReference type="PROSITE-ProRule" id="PRU00782"/>
    </source>
</evidence>
<sequence>MHTLSEEQLVALEDLVNLPELDEGSMLQTLAARFKHDKIYTYVGSILVAVNPFRFLPIYNPKYMQMYKNRKLGDLPPHVYAIADDAYHSLLKNKQSQCIVISGESGSGKTESTKLILQHVTFLSTKGGNSNVENQIMGAGPLLEAFGNAKTVRNNNSSRFGKFIELKFSRAGSVSGGRIVKYLLEMSRIVSQAPNERNYHVFYYLLAGAPADERKLLRLAAPETFAYLNRSKCYTLDDVNEVDEYHRLKQSMSVLNFTDDTQLNISKLLAAVLHLGNIQFNSPEGSDHATVGSRDVLDVVAELLQVQPAGLNQALTFRTTNTRGEKFFTPYTLPQATSSRDALAKALYGSLFEWIVSEINGQIFSSKSTSDAFLGILDIFGFEDFQVNSFEQFCINFANEQLQQYFNQHVFRLEQRVYTEEGIPWSDVQFVDNMDCLELISKRPTGLLPLLDEETNFPRATDFTLLEKYDKQHANHTHYDKPTLKHTYFTIAHYAGHVRYEIEGFLEKNRDLLRADIVSVLRTTSSDFLRNVTGLHTAGKRLWALARHTVLTAYWLRRVCAASSSGTVQPRRAVDRQRSNQLLDFSGLPPPGSPTATSAPALLSPTTASPSSGQGWAKAISAVKAGAMRPDMSPSASFTASPGRYTQASLPKGFSLATAAAVNSATANGTPPSRATMVAGGGNASMAALNMNLSDESGPRRGSFTLRFNTMRPKPGVSGAINRGATSRSLTVGGQFEASLTDLLQTLSSANPYFVRCIKSNSDKKPLVFDSEFVLRQLRYSGVLETIRIRRAGYSFRYTFAEFFTRFHVLMTKIQIKRPDTRVAIYEFLTSTVPTQYQALHLQQLLSMQDEPGQLSPPRMRASNSSTALNTIGSAPSSPATNAPVSRKAAALLGLPSSELSGSSTNLNKALSTSTGSLSPSIASANVAKASNRISMLLPKSVSIDELTQFGTSSSEPVGPLFQVGSSKVFLKENHHVILQRMVGLRLDQVVRDIQRWYFAAVFRRAFLQKRKAAVLFQRLWRGRLARVRVYKLRVRTQATIHIQTWWRAYRARSRYAATRRNVVSVQTIVRGYIARKNFRNLLRNLNGQKESDAAISAFDFLDVLDEPADDGSDDTVSPLSASSPAAATHTKPALHPVSVLSSESGVSLGRSPSALTSKPGDRSSRVLIPNPLMLIKSEASSTASFENVTVVTASSVAAVNTAQLIRSPTSPQAMRARAPTQIARLTTVTTSNASTAVKVEKPIIRAVSGLQSPTSAPSSPPSASAPSSPVLSRAAASPSPQPIKSTGSSSSLTSSETIVAPKATAVAAPASPSTPRRRSSGAKENQVIELQGATKTSQTAALSSLAALNKPAGTHVFSSTTVKTLTLCSGCHLPLKGFYKQGLRCKVCNLFCHKGCQLSMAACKPPASTEYKDLLVPDVTISSTAELQLYTDFMAAKIQATKRPPFARAKYTHQDGVYHRALSEFHASFLGLTSASSNTATVVNTVRMLRAFEPIIRAVTEGGTGDTDHRARVADAKTVALIGNCMNRFRVLLVELAAEISQSRKRAEKLAQAPPAAVSSAPGAAVSATAAVASHDGPAKTADSAAPALAVAPAPVSIPKIEVVKAAELPIKPSPAPSALPRRESVKETKPRSGSSVAAALATSLDDRKKQLLLPGRSKPNRKFVEQGGHRFAVNHNMLRGGTSCEYCNQSIWAVEKVYVCEDCKFTCHPKCAVRVVLPCSRSASNSFSESSRPASMLSPSTRSSMVGPSTPGVVFGASLEAQLASSSLDVPAVVEACVMALERKGLFTDGLYRVSASVNIIRAVRAQLEKEPHRTEEIIEAADVHVVAGLLKMWLRELPEPLLTFDLYDDFLRLTEITSPNEQQSALLNNVGRLPQENYNTFELLVFHLARLAQHVSYNRMTTGNLGIVFGPTLLRPPSHVSVVDSLADVSKQSKAIEMIVEYQVHKLQKIYADLSAVESAVLFGIESLDKLNAIQAEQQQNSRLRDLVKEISRQIATLENEKLRLTAELRGFQPYEQSELLRRPAAIWDKYIDMATDLSLPAISSRLDHAVKQRPKGPANKKPPKSRNPAQRIAVADGTE</sequence>
<dbReference type="PROSITE" id="PS51456">
    <property type="entry name" value="MYOSIN_MOTOR"/>
    <property type="match status" value="1"/>
</dbReference>
<dbReference type="InterPro" id="IPR002219">
    <property type="entry name" value="PKC_DAG/PE"/>
</dbReference>
<dbReference type="GO" id="GO:0005096">
    <property type="term" value="F:GTPase activator activity"/>
    <property type="evidence" value="ECO:0007669"/>
    <property type="project" value="InterPro"/>
</dbReference>
<dbReference type="GO" id="GO:0035556">
    <property type="term" value="P:intracellular signal transduction"/>
    <property type="evidence" value="ECO:0007669"/>
    <property type="project" value="InterPro"/>
</dbReference>
<keyword evidence="17" id="KW-1185">Reference proteome</keyword>
<evidence type="ECO:0000256" key="7">
    <source>
        <dbReference type="ARBA" id="ARBA00023123"/>
    </source>
</evidence>
<dbReference type="GO" id="GO:0000146">
    <property type="term" value="F:microfilament motor activity"/>
    <property type="evidence" value="ECO:0007669"/>
    <property type="project" value="InterPro"/>
</dbReference>
<dbReference type="STRING" id="595528.A0A0D2X1H5"/>
<feature type="compositionally biased region" description="Low complexity" evidence="12">
    <location>
        <begin position="1725"/>
        <end position="1737"/>
    </location>
</feature>
<dbReference type="InterPro" id="IPR008936">
    <property type="entry name" value="Rho_GTPase_activation_prot"/>
</dbReference>
<dbReference type="Pfam" id="PF00612">
    <property type="entry name" value="IQ"/>
    <property type="match status" value="3"/>
</dbReference>
<dbReference type="Gene3D" id="1.10.10.820">
    <property type="match status" value="1"/>
</dbReference>
<evidence type="ECO:0000313" key="16">
    <source>
        <dbReference type="EMBL" id="KJE90819.1"/>
    </source>
</evidence>
<dbReference type="PANTHER" id="PTHR46184">
    <property type="entry name" value="UNCONVENTIONAL MYOSIN-IXB-LIKE PROTEIN"/>
    <property type="match status" value="1"/>
</dbReference>
<feature type="region of interest" description="Disordered" evidence="12">
    <location>
        <begin position="1725"/>
        <end position="1748"/>
    </location>
</feature>
<dbReference type="PROSITE" id="PS50096">
    <property type="entry name" value="IQ"/>
    <property type="match status" value="3"/>
</dbReference>
<dbReference type="FunFam" id="1.10.10.820:FF:000001">
    <property type="entry name" value="Myosin heavy chain"/>
    <property type="match status" value="1"/>
</dbReference>
<keyword evidence="6 10" id="KW-0067">ATP-binding</keyword>
<dbReference type="InterPro" id="IPR036023">
    <property type="entry name" value="MYSc_Myo9"/>
</dbReference>
<feature type="compositionally biased region" description="Low complexity" evidence="12">
    <location>
        <begin position="1118"/>
        <end position="1128"/>
    </location>
</feature>
<dbReference type="InterPro" id="IPR046987">
    <property type="entry name" value="Myo9"/>
</dbReference>
<keyword evidence="11" id="KW-0175">Coiled coil</keyword>
<dbReference type="PROSITE" id="PS50238">
    <property type="entry name" value="RHOGAP"/>
    <property type="match status" value="1"/>
</dbReference>
<dbReference type="SMART" id="SM00015">
    <property type="entry name" value="IQ"/>
    <property type="match status" value="3"/>
</dbReference>
<comment type="subcellular location">
    <subcellularLocation>
        <location evidence="1">Cytoplasm</location>
    </subcellularLocation>
</comment>
<evidence type="ECO:0000256" key="2">
    <source>
        <dbReference type="ARBA" id="ARBA00022490"/>
    </source>
</evidence>
<feature type="compositionally biased region" description="Basic and acidic residues" evidence="12">
    <location>
        <begin position="1622"/>
        <end position="1632"/>
    </location>
</feature>
<evidence type="ECO:0000256" key="12">
    <source>
        <dbReference type="SAM" id="MobiDB-lite"/>
    </source>
</evidence>
<keyword evidence="7 10" id="KW-0518">Myosin</keyword>
<dbReference type="InterPro" id="IPR000198">
    <property type="entry name" value="RhoGAP_dom"/>
</dbReference>
<feature type="region of interest" description="Disordered" evidence="12">
    <location>
        <begin position="850"/>
        <end position="883"/>
    </location>
</feature>
<dbReference type="Gene3D" id="1.20.120.720">
    <property type="entry name" value="Myosin VI head, motor domain, U50 subdomain"/>
    <property type="match status" value="1"/>
</dbReference>
<feature type="region of interest" description="Disordered" evidence="12">
    <location>
        <begin position="1110"/>
        <end position="1164"/>
    </location>
</feature>
<dbReference type="Gene3D" id="1.10.555.10">
    <property type="entry name" value="Rho GTPase activation protein"/>
    <property type="match status" value="1"/>
</dbReference>
<protein>
    <submittedName>
        <fullName evidence="16">Myosin IXA</fullName>
    </submittedName>
</protein>
<dbReference type="Gene3D" id="3.30.60.20">
    <property type="match status" value="2"/>
</dbReference>
<dbReference type="SUPFAM" id="SSF48350">
    <property type="entry name" value="GTPase activation domain, GAP"/>
    <property type="match status" value="1"/>
</dbReference>
<evidence type="ECO:0000259" key="14">
    <source>
        <dbReference type="PROSITE" id="PS50238"/>
    </source>
</evidence>
<dbReference type="Proteomes" id="UP000008743">
    <property type="component" value="Unassembled WGS sequence"/>
</dbReference>
<evidence type="ECO:0000259" key="15">
    <source>
        <dbReference type="PROSITE" id="PS51456"/>
    </source>
</evidence>
<dbReference type="GO" id="GO:0005737">
    <property type="term" value="C:cytoplasm"/>
    <property type="evidence" value="ECO:0007669"/>
    <property type="project" value="UniProtKB-SubCell"/>
</dbReference>
<dbReference type="GO" id="GO:0016459">
    <property type="term" value="C:myosin complex"/>
    <property type="evidence" value="ECO:0007669"/>
    <property type="project" value="UniProtKB-KW"/>
</dbReference>
<feature type="compositionally biased region" description="Low complexity" evidence="12">
    <location>
        <begin position="1137"/>
        <end position="1154"/>
    </location>
</feature>
<organism evidence="16 17">
    <name type="scientific">Capsaspora owczarzaki (strain ATCC 30864)</name>
    <dbReference type="NCBI Taxonomy" id="595528"/>
    <lineage>
        <taxon>Eukaryota</taxon>
        <taxon>Filasterea</taxon>
        <taxon>Capsaspora</taxon>
    </lineage>
</organism>
<dbReference type="PhylomeDB" id="A0A0D2X1H5"/>
<dbReference type="SMART" id="SM00242">
    <property type="entry name" value="MYSc"/>
    <property type="match status" value="1"/>
</dbReference>
<dbReference type="OrthoDB" id="312459at2759"/>
<dbReference type="InterPro" id="IPR046349">
    <property type="entry name" value="C1-like_sf"/>
</dbReference>
<dbReference type="GO" id="GO:0005884">
    <property type="term" value="C:actin filament"/>
    <property type="evidence" value="ECO:0007669"/>
    <property type="project" value="TreeGrafter"/>
</dbReference>
<dbReference type="SMART" id="SM00324">
    <property type="entry name" value="RhoGAP"/>
    <property type="match status" value="1"/>
</dbReference>
<feature type="region of interest" description="Actin-binding" evidence="10">
    <location>
        <begin position="740"/>
        <end position="762"/>
    </location>
</feature>
<evidence type="ECO:0000256" key="4">
    <source>
        <dbReference type="ARBA" id="ARBA00022741"/>
    </source>
</evidence>
<dbReference type="FunFam" id="3.40.850.10:FF:000008">
    <property type="entry name" value="Putative unconventional myosin-IXa"/>
    <property type="match status" value="1"/>
</dbReference>
<feature type="compositionally biased region" description="Polar residues" evidence="12">
    <location>
        <begin position="1739"/>
        <end position="1748"/>
    </location>
</feature>
<feature type="compositionally biased region" description="Low complexity" evidence="12">
    <location>
        <begin position="1253"/>
        <end position="1279"/>
    </location>
</feature>
<feature type="region of interest" description="Disordered" evidence="12">
    <location>
        <begin position="1250"/>
        <end position="1326"/>
    </location>
</feature>
<feature type="domain" description="Phorbol-ester/DAG-type" evidence="13">
    <location>
        <begin position="1670"/>
        <end position="1721"/>
    </location>
</feature>
<dbReference type="SUPFAM" id="SSF52540">
    <property type="entry name" value="P-loop containing nucleoside triphosphate hydrolases"/>
    <property type="match status" value="1"/>
</dbReference>
<feature type="region of interest" description="Disordered" evidence="12">
    <location>
        <begin position="1613"/>
        <end position="1639"/>
    </location>
</feature>
<evidence type="ECO:0000256" key="6">
    <source>
        <dbReference type="ARBA" id="ARBA00022840"/>
    </source>
</evidence>
<keyword evidence="8 10" id="KW-0505">Motor protein</keyword>
<evidence type="ECO:0000256" key="9">
    <source>
        <dbReference type="ARBA" id="ARBA00023203"/>
    </source>
</evidence>
<evidence type="ECO:0000313" key="17">
    <source>
        <dbReference type="Proteomes" id="UP000008743"/>
    </source>
</evidence>
<evidence type="ECO:0000256" key="11">
    <source>
        <dbReference type="SAM" id="Coils"/>
    </source>
</evidence>
<dbReference type="InterPro" id="IPR001609">
    <property type="entry name" value="Myosin_head_motor_dom-like"/>
</dbReference>
<feature type="coiled-coil region" evidence="11">
    <location>
        <begin position="1977"/>
        <end position="2011"/>
    </location>
</feature>
<feature type="compositionally biased region" description="Polar residues" evidence="12">
    <location>
        <begin position="862"/>
        <end position="883"/>
    </location>
</feature>
<dbReference type="EMBL" id="KE346362">
    <property type="protein sequence ID" value="KJE90819.1"/>
    <property type="molecule type" value="Genomic_DNA"/>
</dbReference>
<feature type="compositionally biased region" description="Low complexity" evidence="12">
    <location>
        <begin position="1286"/>
        <end position="1315"/>
    </location>
</feature>
<dbReference type="Pfam" id="PF00130">
    <property type="entry name" value="C1_1"/>
    <property type="match status" value="1"/>
</dbReference>
<dbReference type="PROSITE" id="PS50081">
    <property type="entry name" value="ZF_DAG_PE_2"/>
    <property type="match status" value="2"/>
</dbReference>
<keyword evidence="2" id="KW-0963">Cytoplasm</keyword>
<dbReference type="Gene3D" id="3.40.850.10">
    <property type="entry name" value="Kinesin motor domain"/>
    <property type="match status" value="2"/>
</dbReference>
<keyword evidence="9 10" id="KW-0009">Actin-binding</keyword>
<dbReference type="GO" id="GO:0046872">
    <property type="term" value="F:metal ion binding"/>
    <property type="evidence" value="ECO:0007669"/>
    <property type="project" value="UniProtKB-KW"/>
</dbReference>
<reference evidence="17" key="1">
    <citation type="submission" date="2011-02" db="EMBL/GenBank/DDBJ databases">
        <title>The Genome Sequence of Capsaspora owczarzaki ATCC 30864.</title>
        <authorList>
            <person name="Russ C."/>
            <person name="Cuomo C."/>
            <person name="Burger G."/>
            <person name="Gray M.W."/>
            <person name="Holland P.W.H."/>
            <person name="King N."/>
            <person name="Lang F.B.F."/>
            <person name="Roger A.J."/>
            <person name="Ruiz-Trillo I."/>
            <person name="Young S.K."/>
            <person name="Zeng Q."/>
            <person name="Gargeya S."/>
            <person name="Alvarado L."/>
            <person name="Berlin A."/>
            <person name="Chapman S.B."/>
            <person name="Chen Z."/>
            <person name="Freedman E."/>
            <person name="Gellesch M."/>
            <person name="Goldberg J."/>
            <person name="Griggs A."/>
            <person name="Gujja S."/>
            <person name="Heilman E."/>
            <person name="Heiman D."/>
            <person name="Howarth C."/>
            <person name="Mehta T."/>
            <person name="Neiman D."/>
            <person name="Pearson M."/>
            <person name="Roberts A."/>
            <person name="Saif S."/>
            <person name="Shea T."/>
            <person name="Shenoy N."/>
            <person name="Sisk P."/>
            <person name="Stolte C."/>
            <person name="Sykes S."/>
            <person name="White J."/>
            <person name="Yandava C."/>
            <person name="Haas B."/>
            <person name="Nusbaum C."/>
            <person name="Birren B."/>
        </authorList>
    </citation>
    <scope>NUCLEOTIDE SEQUENCE</scope>
    <source>
        <strain evidence="17">ATCC 30864</strain>
    </source>
</reference>
<dbReference type="Pfam" id="PF00063">
    <property type="entry name" value="Myosin_head"/>
    <property type="match status" value="2"/>
</dbReference>
<dbReference type="CDD" id="cd00029">
    <property type="entry name" value="C1"/>
    <property type="match status" value="1"/>
</dbReference>
<dbReference type="PROSITE" id="PS00479">
    <property type="entry name" value="ZF_DAG_PE_1"/>
    <property type="match status" value="1"/>
</dbReference>
<keyword evidence="5" id="KW-0862">Zinc</keyword>
<evidence type="ECO:0000256" key="1">
    <source>
        <dbReference type="ARBA" id="ARBA00004496"/>
    </source>
</evidence>
<dbReference type="Gene3D" id="1.20.5.190">
    <property type="match status" value="1"/>
</dbReference>
<dbReference type="Pfam" id="PF00620">
    <property type="entry name" value="RhoGAP"/>
    <property type="match status" value="1"/>
</dbReference>
<gene>
    <name evidence="16" type="ORF">CAOG_002063</name>
</gene>
<accession>A0A0D2X1H5</accession>
<evidence type="ECO:0000256" key="3">
    <source>
        <dbReference type="ARBA" id="ARBA00022723"/>
    </source>
</evidence>
<dbReference type="PANTHER" id="PTHR46184:SF5">
    <property type="entry name" value="UNCONVENTIONAL MYOSIN-IXA-LIKE"/>
    <property type="match status" value="1"/>
</dbReference>
<dbReference type="SMART" id="SM00109">
    <property type="entry name" value="C1"/>
    <property type="match status" value="2"/>
</dbReference>
<evidence type="ECO:0000256" key="5">
    <source>
        <dbReference type="ARBA" id="ARBA00022833"/>
    </source>
</evidence>
<feature type="binding site" evidence="10">
    <location>
        <begin position="103"/>
        <end position="110"/>
    </location>
    <ligand>
        <name>ATP</name>
        <dbReference type="ChEBI" id="CHEBI:30616"/>
    </ligand>
</feature>